<name>A0A139SP35_9GAMM</name>
<keyword evidence="2" id="KW-1185">Reference proteome</keyword>
<dbReference type="GO" id="GO:0016740">
    <property type="term" value="F:transferase activity"/>
    <property type="evidence" value="ECO:0007669"/>
    <property type="project" value="UniProtKB-KW"/>
</dbReference>
<evidence type="ECO:0000313" key="2">
    <source>
        <dbReference type="Proteomes" id="UP000072660"/>
    </source>
</evidence>
<dbReference type="SUPFAM" id="SSF55729">
    <property type="entry name" value="Acyl-CoA N-acyltransferases (Nat)"/>
    <property type="match status" value="1"/>
</dbReference>
<comment type="caution">
    <text evidence="1">The sequence shown here is derived from an EMBL/GenBank/DDBJ whole genome shotgun (WGS) entry which is preliminary data.</text>
</comment>
<dbReference type="Pfam" id="PF07395">
    <property type="entry name" value="Mig-14"/>
    <property type="match status" value="1"/>
</dbReference>
<proteinExistence type="predicted"/>
<dbReference type="OrthoDB" id="6447890at2"/>
<dbReference type="InterPro" id="IPR009977">
    <property type="entry name" value="Mig-14"/>
</dbReference>
<dbReference type="InterPro" id="IPR016181">
    <property type="entry name" value="Acyl_CoA_acyltransferase"/>
</dbReference>
<gene>
    <name evidence="1" type="ORF">AXE65_05310</name>
</gene>
<dbReference type="EMBL" id="LSZO01000184">
    <property type="protein sequence ID" value="KXU36306.1"/>
    <property type="molecule type" value="Genomic_DNA"/>
</dbReference>
<dbReference type="RefSeq" id="WP_068391856.1">
    <property type="nucleotide sequence ID" value="NZ_LSZO01000184.1"/>
</dbReference>
<reference evidence="1 2" key="1">
    <citation type="submission" date="2016-02" db="EMBL/GenBank/DDBJ databases">
        <authorList>
            <person name="Wen L."/>
            <person name="He K."/>
            <person name="Yang H."/>
        </authorList>
    </citation>
    <scope>NUCLEOTIDE SEQUENCE [LARGE SCALE GENOMIC DNA]</scope>
    <source>
        <strain evidence="1 2">CV58</strain>
    </source>
</reference>
<sequence length="298" mass="34164">MLNFFRRFRERGWQPMTAYDYAKLWHAFGGSVITHPDVVARLSELAQMPVRYLGFAQQGEWVCALPTWGRHLALSKAPLKRAGKRDLFDLGNAEVIVPLAPDAAVPMRHKLDFISELNQSGLNGLKVQKDGLMLAREPEQYSKKFRYNQRRELRLFEEAGGTLRPVKAHSAQALAAIYADLFFRRFGFAPKGAAHLPQVFGMLHEFMVGEVLYLHEKPIAIQILYRVEAPNWISLEYINGGVDPAQQALSPGSVLCFVNTQKAWEEARKLNKPLRYSFGRADKDYKNRWCERHTVYRS</sequence>
<dbReference type="AlphaFoldDB" id="A0A139SP35"/>
<protein>
    <submittedName>
        <fullName evidence="1">Acetyltransferase</fullName>
    </submittedName>
</protein>
<organism evidence="1 2">
    <name type="scientific">Ventosimonas gracilis</name>
    <dbReference type="NCBI Taxonomy" id="1680762"/>
    <lineage>
        <taxon>Bacteria</taxon>
        <taxon>Pseudomonadati</taxon>
        <taxon>Pseudomonadota</taxon>
        <taxon>Gammaproteobacteria</taxon>
        <taxon>Pseudomonadales</taxon>
        <taxon>Ventosimonadaceae</taxon>
        <taxon>Ventosimonas</taxon>
    </lineage>
</organism>
<keyword evidence="1" id="KW-0808">Transferase</keyword>
<accession>A0A139SP35</accession>
<dbReference type="Proteomes" id="UP000072660">
    <property type="component" value="Unassembled WGS sequence"/>
</dbReference>
<evidence type="ECO:0000313" key="1">
    <source>
        <dbReference type="EMBL" id="KXU36306.1"/>
    </source>
</evidence>